<evidence type="ECO:0000256" key="2">
    <source>
        <dbReference type="ARBA" id="ARBA00022734"/>
    </source>
</evidence>
<gene>
    <name evidence="5" type="ORF">HanXRQr2_Chr02g0058441</name>
</gene>
<reference evidence="5" key="2">
    <citation type="submission" date="2020-06" db="EMBL/GenBank/DDBJ databases">
        <title>Helianthus annuus Genome sequencing and assembly Release 2.</title>
        <authorList>
            <person name="Gouzy J."/>
            <person name="Langlade N."/>
            <person name="Munos S."/>
        </authorList>
    </citation>
    <scope>NUCLEOTIDE SEQUENCE</scope>
    <source>
        <tissue evidence="5">Leaves</tissue>
    </source>
</reference>
<feature type="domain" description="Jacalin-type lectin" evidence="4">
    <location>
        <begin position="26"/>
        <end position="168"/>
    </location>
</feature>
<evidence type="ECO:0000313" key="6">
    <source>
        <dbReference type="Proteomes" id="UP000215914"/>
    </source>
</evidence>
<reference evidence="5" key="1">
    <citation type="journal article" date="2017" name="Nature">
        <title>The sunflower genome provides insights into oil metabolism, flowering and Asterid evolution.</title>
        <authorList>
            <person name="Badouin H."/>
            <person name="Gouzy J."/>
            <person name="Grassa C.J."/>
            <person name="Murat F."/>
            <person name="Staton S.E."/>
            <person name="Cottret L."/>
            <person name="Lelandais-Briere C."/>
            <person name="Owens G.L."/>
            <person name="Carrere S."/>
            <person name="Mayjonade B."/>
            <person name="Legrand L."/>
            <person name="Gill N."/>
            <person name="Kane N.C."/>
            <person name="Bowers J.E."/>
            <person name="Hubner S."/>
            <person name="Bellec A."/>
            <person name="Berard A."/>
            <person name="Berges H."/>
            <person name="Blanchet N."/>
            <person name="Boniface M.C."/>
            <person name="Brunel D."/>
            <person name="Catrice O."/>
            <person name="Chaidir N."/>
            <person name="Claudel C."/>
            <person name="Donnadieu C."/>
            <person name="Faraut T."/>
            <person name="Fievet G."/>
            <person name="Helmstetter N."/>
            <person name="King M."/>
            <person name="Knapp S.J."/>
            <person name="Lai Z."/>
            <person name="Le Paslier M.C."/>
            <person name="Lippi Y."/>
            <person name="Lorenzon L."/>
            <person name="Mandel J.R."/>
            <person name="Marage G."/>
            <person name="Marchand G."/>
            <person name="Marquand E."/>
            <person name="Bret-Mestries E."/>
            <person name="Morien E."/>
            <person name="Nambeesan S."/>
            <person name="Nguyen T."/>
            <person name="Pegot-Espagnet P."/>
            <person name="Pouilly N."/>
            <person name="Raftis F."/>
            <person name="Sallet E."/>
            <person name="Schiex T."/>
            <person name="Thomas J."/>
            <person name="Vandecasteele C."/>
            <person name="Vares D."/>
            <person name="Vear F."/>
            <person name="Vautrin S."/>
            <person name="Crespi M."/>
            <person name="Mangin B."/>
            <person name="Burke J.M."/>
            <person name="Salse J."/>
            <person name="Munos S."/>
            <person name="Vincourt P."/>
            <person name="Rieseberg L.H."/>
            <person name="Langlade N.B."/>
        </authorList>
    </citation>
    <scope>NUCLEOTIDE SEQUENCE</scope>
    <source>
        <tissue evidence="5">Leaves</tissue>
    </source>
</reference>
<evidence type="ECO:0000259" key="4">
    <source>
        <dbReference type="PROSITE" id="PS51752"/>
    </source>
</evidence>
<feature type="domain" description="Jacalin-type lectin" evidence="4">
    <location>
        <begin position="192"/>
        <end position="342"/>
    </location>
</feature>
<dbReference type="AlphaFoldDB" id="A0A9K3JLY5"/>
<dbReference type="EMBL" id="MNCJ02000317">
    <property type="protein sequence ID" value="KAF5817903.1"/>
    <property type="molecule type" value="Genomic_DNA"/>
</dbReference>
<proteinExistence type="inferred from homology"/>
<dbReference type="PROSITE" id="PS51752">
    <property type="entry name" value="JACALIN_LECTIN"/>
    <property type="match status" value="2"/>
</dbReference>
<dbReference type="Pfam" id="PF01419">
    <property type="entry name" value="Jacalin"/>
    <property type="match status" value="2"/>
</dbReference>
<protein>
    <submittedName>
        <fullName evidence="5">Jacalin-like lectin domain-containing protein</fullName>
    </submittedName>
</protein>
<keyword evidence="6" id="KW-1185">Reference proteome</keyword>
<name>A0A9K3JLY5_HELAN</name>
<dbReference type="Proteomes" id="UP000215914">
    <property type="component" value="Unassembled WGS sequence"/>
</dbReference>
<evidence type="ECO:0000256" key="3">
    <source>
        <dbReference type="ARBA" id="ARBA00022737"/>
    </source>
</evidence>
<dbReference type="Gene3D" id="2.100.10.30">
    <property type="entry name" value="Jacalin-like lectin domain"/>
    <property type="match status" value="2"/>
</dbReference>
<keyword evidence="3" id="KW-0677">Repeat</keyword>
<dbReference type="SUPFAM" id="SSF51101">
    <property type="entry name" value="Mannose-binding lectins"/>
    <property type="match status" value="2"/>
</dbReference>
<comment type="similarity">
    <text evidence="1">Belongs to the jacalin lectin family.</text>
</comment>
<organism evidence="5 6">
    <name type="scientific">Helianthus annuus</name>
    <name type="common">Common sunflower</name>
    <dbReference type="NCBI Taxonomy" id="4232"/>
    <lineage>
        <taxon>Eukaryota</taxon>
        <taxon>Viridiplantae</taxon>
        <taxon>Streptophyta</taxon>
        <taxon>Embryophyta</taxon>
        <taxon>Tracheophyta</taxon>
        <taxon>Spermatophyta</taxon>
        <taxon>Magnoliopsida</taxon>
        <taxon>eudicotyledons</taxon>
        <taxon>Gunneridae</taxon>
        <taxon>Pentapetalae</taxon>
        <taxon>asterids</taxon>
        <taxon>campanulids</taxon>
        <taxon>Asterales</taxon>
        <taxon>Asteraceae</taxon>
        <taxon>Asteroideae</taxon>
        <taxon>Heliantheae alliance</taxon>
        <taxon>Heliantheae</taxon>
        <taxon>Helianthus</taxon>
    </lineage>
</organism>
<dbReference type="InterPro" id="IPR001229">
    <property type="entry name" value="Jacalin-like_lectin_dom"/>
</dbReference>
<dbReference type="SMART" id="SM00915">
    <property type="entry name" value="Jacalin"/>
    <property type="match status" value="2"/>
</dbReference>
<keyword evidence="2" id="KW-0430">Lectin</keyword>
<accession>A0A9K3JLY5</accession>
<dbReference type="GO" id="GO:0030246">
    <property type="term" value="F:carbohydrate binding"/>
    <property type="evidence" value="ECO:0007669"/>
    <property type="project" value="UniProtKB-KW"/>
</dbReference>
<dbReference type="PANTHER" id="PTHR47293:SF66">
    <property type="entry name" value="JACALIN-RELATED LECTIN 11-RELATED"/>
    <property type="match status" value="1"/>
</dbReference>
<dbReference type="InterPro" id="IPR033734">
    <property type="entry name" value="Jacalin-like_lectin_dom_plant"/>
</dbReference>
<evidence type="ECO:0000313" key="5">
    <source>
        <dbReference type="EMBL" id="KAF5817903.1"/>
    </source>
</evidence>
<sequence length="343" mass="37490">MVEFQICYLLICSCSLHGGVNDFKGSIMHGPWGGPNGEEWDYRLQGLTKRIKISVRYAGFVDSINFQTYLTTGETVRSFFGGNGGNRTDMICIDYPDEYLKSICVTSGHYDGAIIVMSICFVTNQNRYGPFGTNSGTVFTNDGNGGMIVGFHGRANKYLDAIGVYVMPKSLALFKDKLTLQPCSSMSQNTFSRDAGPWGVGGGKPWDDGVFSTIKQVRVHEGELNVIYAIQFEYLKTDGKSVLSKIYGGTDGVTNIKQVNLDGRDEYLTGISGFYGPVKGYDGLEAIVPITFHSNKRIHGPYGEERGAANVFFSSTPSLGKVVGFHGRSNGFLSAIGAHMEYF</sequence>
<comment type="caution">
    <text evidence="5">The sequence shown here is derived from an EMBL/GenBank/DDBJ whole genome shotgun (WGS) entry which is preliminary data.</text>
</comment>
<dbReference type="InterPro" id="IPR036404">
    <property type="entry name" value="Jacalin-like_lectin_dom_sf"/>
</dbReference>
<dbReference type="Gramene" id="mRNA:HanXRQr2_Chr02g0058441">
    <property type="protein sequence ID" value="mRNA:HanXRQr2_Chr02g0058441"/>
    <property type="gene ID" value="HanXRQr2_Chr02g0058441"/>
</dbReference>
<dbReference type="PANTHER" id="PTHR47293">
    <property type="entry name" value="JACALIN-RELATED LECTIN 3"/>
    <property type="match status" value="1"/>
</dbReference>
<dbReference type="CDD" id="cd09612">
    <property type="entry name" value="Jacalin"/>
    <property type="match status" value="2"/>
</dbReference>
<evidence type="ECO:0000256" key="1">
    <source>
        <dbReference type="ARBA" id="ARBA00006568"/>
    </source>
</evidence>